<dbReference type="Gene3D" id="1.10.10.10">
    <property type="entry name" value="Winged helix-like DNA-binding domain superfamily/Winged helix DNA-binding domain"/>
    <property type="match status" value="1"/>
</dbReference>
<dbReference type="Pfam" id="PF21906">
    <property type="entry name" value="WHD_NrtR"/>
    <property type="match status" value="1"/>
</dbReference>
<feature type="domain" description="Nudix hydrolase" evidence="1">
    <location>
        <begin position="12"/>
        <end position="165"/>
    </location>
</feature>
<dbReference type="Pfam" id="PF00293">
    <property type="entry name" value="NUDIX"/>
    <property type="match status" value="1"/>
</dbReference>
<dbReference type="PANTHER" id="PTHR43736:SF4">
    <property type="entry name" value="SLR1690 PROTEIN"/>
    <property type="match status" value="1"/>
</dbReference>
<proteinExistence type="predicted"/>
<dbReference type="SUPFAM" id="SSF55811">
    <property type="entry name" value="Nudix"/>
    <property type="match status" value="1"/>
</dbReference>
<dbReference type="InterPro" id="IPR036390">
    <property type="entry name" value="WH_DNA-bd_sf"/>
</dbReference>
<evidence type="ECO:0000259" key="1">
    <source>
        <dbReference type="PROSITE" id="PS51462"/>
    </source>
</evidence>
<dbReference type="PANTHER" id="PTHR43736">
    <property type="entry name" value="ADP-RIBOSE PYROPHOSPHATASE"/>
    <property type="match status" value="1"/>
</dbReference>
<dbReference type="Gene3D" id="3.90.79.10">
    <property type="entry name" value="Nucleoside Triphosphate Pyrophosphohydrolase"/>
    <property type="match status" value="1"/>
</dbReference>
<dbReference type="InterPro" id="IPR000086">
    <property type="entry name" value="NUDIX_hydrolase_dom"/>
</dbReference>
<sequence>MKNPLRVDEMINPHVSVDCVVLGFDGEHLKVLLVKQTGHEESGYYNNMKLPGSLIYNDEDLDEAAQRVLYELTGLNELHLIQFRAFGSKNRTNNPKDIKWLERFHQLNQKVERIVTITYLTMVKIDKKLTHLSDRYEACWTDIDALCPLAFDHNQIIGEALWFVRQYVQTQPAALFDLLPKRFTAAELRTLYETIYDRKFDVRNFHKRIAQMKYVLPLEEFQTGVAHRAARYYKFDRKLYNKLHGMGKSFSPDEHNEIY</sequence>
<reference evidence="2" key="1">
    <citation type="submission" date="2019-11" db="EMBL/GenBank/DDBJ databases">
        <authorList>
            <person name="Feng L."/>
        </authorList>
    </citation>
    <scope>NUCLEOTIDE SEQUENCE</scope>
    <source>
        <strain evidence="2">PclaraLFYP37</strain>
    </source>
</reference>
<dbReference type="SUPFAM" id="SSF46785">
    <property type="entry name" value="Winged helix' DNA-binding domain"/>
    <property type="match status" value="1"/>
</dbReference>
<protein>
    <submittedName>
        <fullName evidence="2">NUDIX domain protein</fullName>
    </submittedName>
</protein>
<dbReference type="InterPro" id="IPR036388">
    <property type="entry name" value="WH-like_DNA-bd_sf"/>
</dbReference>
<dbReference type="RefSeq" id="WP_270651377.1">
    <property type="nucleotide sequence ID" value="NZ_AP025941.1"/>
</dbReference>
<organism evidence="2">
    <name type="scientific">Paraprevotella clara</name>
    <dbReference type="NCBI Taxonomy" id="454154"/>
    <lineage>
        <taxon>Bacteria</taxon>
        <taxon>Pseudomonadati</taxon>
        <taxon>Bacteroidota</taxon>
        <taxon>Bacteroidia</taxon>
        <taxon>Bacteroidales</taxon>
        <taxon>Prevotellaceae</taxon>
        <taxon>Paraprevotella</taxon>
    </lineage>
</organism>
<dbReference type="AlphaFoldDB" id="A0A6N3A347"/>
<dbReference type="EMBL" id="CACRUT010000008">
    <property type="protein sequence ID" value="VYT84356.1"/>
    <property type="molecule type" value="Genomic_DNA"/>
</dbReference>
<gene>
    <name evidence="2" type="ORF">PCLFYP37_01275</name>
</gene>
<evidence type="ECO:0000313" key="2">
    <source>
        <dbReference type="EMBL" id="VYT84356.1"/>
    </source>
</evidence>
<dbReference type="PROSITE" id="PS51462">
    <property type="entry name" value="NUDIX"/>
    <property type="match status" value="1"/>
</dbReference>
<dbReference type="InterPro" id="IPR015797">
    <property type="entry name" value="NUDIX_hydrolase-like_dom_sf"/>
</dbReference>
<name>A0A6N3A347_9BACT</name>
<accession>A0A6N3A347</accession>
<dbReference type="InterPro" id="IPR054105">
    <property type="entry name" value="WHD_NrtR"/>
</dbReference>
<dbReference type="CDD" id="cd18873">
    <property type="entry name" value="NUDIX_NadM_like"/>
    <property type="match status" value="1"/>
</dbReference>